<organism evidence="1 2">
    <name type="scientific">Granulibacter bethesdensis</name>
    <dbReference type="NCBI Taxonomy" id="364410"/>
    <lineage>
        <taxon>Bacteria</taxon>
        <taxon>Pseudomonadati</taxon>
        <taxon>Pseudomonadota</taxon>
        <taxon>Alphaproteobacteria</taxon>
        <taxon>Acetobacterales</taxon>
        <taxon>Acetobacteraceae</taxon>
        <taxon>Granulibacter</taxon>
    </lineage>
</organism>
<sequence length="56" mass="6111">MGTPHSSLAVRLMKGSDQFSGKCNAPNHLNWCGEGFDPRPSVYKTGAEGGFWEKII</sequence>
<gene>
    <name evidence="1" type="ORF">GbCGDNIH3_7030</name>
</gene>
<dbReference type="AlphaFoldDB" id="A0AAN0RE42"/>
<dbReference type="Proteomes" id="UP000019438">
    <property type="component" value="Chromosome"/>
</dbReference>
<reference evidence="2" key="1">
    <citation type="submission" date="2012-06" db="EMBL/GenBank/DDBJ databases">
        <title>Genome analysis of multiple Granulibacter bethesdensis isolates demonstrates substantial genome diversity.</title>
        <authorList>
            <person name="Greenberg D.E."/>
            <person name="Porcella S.F."/>
            <person name="Zarember K."/>
            <person name="Zelazny A.M."/>
            <person name="Bruno D."/>
            <person name="Martens C."/>
            <person name="Barbian K.D."/>
            <person name="Jaske E."/>
            <person name="Holland S.M."/>
        </authorList>
    </citation>
    <scope>NUCLEOTIDE SEQUENCE [LARGE SCALE GENOMIC DNA]</scope>
    <source>
        <strain evidence="2">CGDNIH3</strain>
    </source>
</reference>
<evidence type="ECO:0000313" key="2">
    <source>
        <dbReference type="Proteomes" id="UP000019438"/>
    </source>
</evidence>
<proteinExistence type="predicted"/>
<accession>A0AAN0RE42</accession>
<name>A0AAN0RE42_9PROT</name>
<protein>
    <submittedName>
        <fullName evidence="1">Uncharacterized protein</fullName>
    </submittedName>
</protein>
<dbReference type="EMBL" id="CP003181">
    <property type="protein sequence ID" value="AHJ63284.1"/>
    <property type="molecule type" value="Genomic_DNA"/>
</dbReference>
<dbReference type="KEGG" id="gbc:GbCGDNIH3_7030"/>
<evidence type="ECO:0000313" key="1">
    <source>
        <dbReference type="EMBL" id="AHJ63284.1"/>
    </source>
</evidence>